<reference evidence="1 2" key="1">
    <citation type="submission" date="2019-09" db="EMBL/GenBank/DDBJ databases">
        <title>Salinarimonas rosea gen. nov., sp. nov., a new member of the a-2 subgroup of the Proteobacteria.</title>
        <authorList>
            <person name="Liu J."/>
        </authorList>
    </citation>
    <scope>NUCLEOTIDE SEQUENCE [LARGE SCALE GENOMIC DNA]</scope>
    <source>
        <strain evidence="1 2">BN140002</strain>
    </source>
</reference>
<gene>
    <name evidence="1" type="ORF">F0L46_10975</name>
</gene>
<dbReference type="Pfam" id="PF01874">
    <property type="entry name" value="CitG"/>
    <property type="match status" value="1"/>
</dbReference>
<reference evidence="1 2" key="2">
    <citation type="submission" date="2019-09" db="EMBL/GenBank/DDBJ databases">
        <authorList>
            <person name="Jin C."/>
        </authorList>
    </citation>
    <scope>NUCLEOTIDE SEQUENCE [LARGE SCALE GENOMIC DNA]</scope>
    <source>
        <strain evidence="1 2">BN140002</strain>
    </source>
</reference>
<dbReference type="EMBL" id="VUOA01000019">
    <property type="protein sequence ID" value="KAA2237503.1"/>
    <property type="molecule type" value="Genomic_DNA"/>
</dbReference>
<dbReference type="Gene3D" id="1.10.4200.10">
    <property type="entry name" value="Triphosphoribosyl-dephospho-CoA protein"/>
    <property type="match status" value="1"/>
</dbReference>
<evidence type="ECO:0000313" key="2">
    <source>
        <dbReference type="Proteomes" id="UP000323142"/>
    </source>
</evidence>
<dbReference type="PANTHER" id="PTHR42280:SF1">
    <property type="entry name" value="CITG FAMILY PROTEIN"/>
    <property type="match status" value="1"/>
</dbReference>
<evidence type="ECO:0000313" key="1">
    <source>
        <dbReference type="EMBL" id="KAA2237503.1"/>
    </source>
</evidence>
<dbReference type="GO" id="GO:0046917">
    <property type="term" value="F:triphosphoribosyl-dephospho-CoA synthase activity"/>
    <property type="evidence" value="ECO:0007669"/>
    <property type="project" value="InterPro"/>
</dbReference>
<sequence>MDRETIAAAYRAACHEELRALKPGNVHDFAAGHRMAVSDFETSAVLSAGPLTEPGARVGARVLAAVEATRAAVGQNTNLGILLLCAPLAAAAEAGGDLRGTLTRVLAGLDRADAVDAFAAIRLAAPGGLGTAERHDVVREPQATLLAAMAEAADRDRIACAYVTGFEDLFSTGLPALERARARGLDPAWRPTAVHLAFLAGFPDSHVARRHGPARAEALRLEAARIAGEIDLAARPVEPLLAFDTRLKAEGINPGTSADFTVATLFCARLLAHAA</sequence>
<proteinExistence type="predicted"/>
<accession>A0A5B2VDC1</accession>
<dbReference type="PANTHER" id="PTHR42280">
    <property type="entry name" value="CITG FAMILY PROTEIN"/>
    <property type="match status" value="1"/>
</dbReference>
<name>A0A5B2VDC1_9HYPH</name>
<dbReference type="Proteomes" id="UP000323142">
    <property type="component" value="Unassembled WGS sequence"/>
</dbReference>
<dbReference type="RefSeq" id="WP_149817364.1">
    <property type="nucleotide sequence ID" value="NZ_VUOA01000019.1"/>
</dbReference>
<dbReference type="AlphaFoldDB" id="A0A5B2VDC1"/>
<dbReference type="OrthoDB" id="8525901at2"/>
<keyword evidence="2" id="KW-1185">Reference proteome</keyword>
<dbReference type="GO" id="GO:0005524">
    <property type="term" value="F:ATP binding"/>
    <property type="evidence" value="ECO:0007669"/>
    <property type="project" value="InterPro"/>
</dbReference>
<protein>
    <submittedName>
        <fullName evidence="1">Triphosphoribosyl-dephospho-CoA synthase</fullName>
    </submittedName>
</protein>
<organism evidence="1 2">
    <name type="scientific">Salinarimonas soli</name>
    <dbReference type="NCBI Taxonomy" id="1638099"/>
    <lineage>
        <taxon>Bacteria</taxon>
        <taxon>Pseudomonadati</taxon>
        <taxon>Pseudomonadota</taxon>
        <taxon>Alphaproteobacteria</taxon>
        <taxon>Hyphomicrobiales</taxon>
        <taxon>Salinarimonadaceae</taxon>
        <taxon>Salinarimonas</taxon>
    </lineage>
</organism>
<dbReference type="InterPro" id="IPR002736">
    <property type="entry name" value="CitG"/>
</dbReference>
<comment type="caution">
    <text evidence="1">The sequence shown here is derived from an EMBL/GenBank/DDBJ whole genome shotgun (WGS) entry which is preliminary data.</text>
</comment>